<organism evidence="5 6">
    <name type="scientific">Saccoglossus kowalevskii</name>
    <name type="common">Acorn worm</name>
    <dbReference type="NCBI Taxonomy" id="10224"/>
    <lineage>
        <taxon>Eukaryota</taxon>
        <taxon>Metazoa</taxon>
        <taxon>Hemichordata</taxon>
        <taxon>Enteropneusta</taxon>
        <taxon>Harrimaniidae</taxon>
        <taxon>Saccoglossus</taxon>
    </lineage>
</organism>
<dbReference type="InterPro" id="IPR030608">
    <property type="entry name" value="KLHL10_BTB/POZ"/>
</dbReference>
<dbReference type="PRINTS" id="PR00501">
    <property type="entry name" value="KELCHREPEAT"/>
</dbReference>
<dbReference type="InterPro" id="IPR000210">
    <property type="entry name" value="BTB/POZ_dom"/>
</dbReference>
<dbReference type="Pfam" id="PF01344">
    <property type="entry name" value="Kelch_1"/>
    <property type="match status" value="2"/>
</dbReference>
<dbReference type="SUPFAM" id="SSF54695">
    <property type="entry name" value="POZ domain"/>
    <property type="match status" value="1"/>
</dbReference>
<dbReference type="Gene3D" id="1.25.40.420">
    <property type="match status" value="1"/>
</dbReference>
<evidence type="ECO:0000313" key="6">
    <source>
        <dbReference type="RefSeq" id="XP_002741594.1"/>
    </source>
</evidence>
<dbReference type="PIRSF" id="PIRSF037037">
    <property type="entry name" value="Kelch-like_protein_gigaxonin"/>
    <property type="match status" value="1"/>
</dbReference>
<dbReference type="InterPro" id="IPR011705">
    <property type="entry name" value="BACK"/>
</dbReference>
<dbReference type="PROSITE" id="PS50097">
    <property type="entry name" value="BTB"/>
    <property type="match status" value="1"/>
</dbReference>
<keyword evidence="5" id="KW-1185">Reference proteome</keyword>
<keyword evidence="1" id="KW-0880">Kelch repeat</keyword>
<dbReference type="InterPro" id="IPR011333">
    <property type="entry name" value="SKP1/BTB/POZ_sf"/>
</dbReference>
<dbReference type="Pfam" id="PF07707">
    <property type="entry name" value="BACK"/>
    <property type="match status" value="1"/>
</dbReference>
<proteinExistence type="predicted"/>
<dbReference type="InterPro" id="IPR015915">
    <property type="entry name" value="Kelch-typ_b-propeller"/>
</dbReference>
<dbReference type="InterPro" id="IPR017096">
    <property type="entry name" value="BTB-kelch_protein"/>
</dbReference>
<evidence type="ECO:0000256" key="2">
    <source>
        <dbReference type="ARBA" id="ARBA00022737"/>
    </source>
</evidence>
<dbReference type="RefSeq" id="XP_002741594.1">
    <property type="nucleotide sequence ID" value="XM_002741548.1"/>
</dbReference>
<evidence type="ECO:0000256" key="3">
    <source>
        <dbReference type="SAM" id="MobiDB-lite"/>
    </source>
</evidence>
<dbReference type="Gene3D" id="2.120.10.80">
    <property type="entry name" value="Kelch-type beta propeller"/>
    <property type="match status" value="1"/>
</dbReference>
<dbReference type="Proteomes" id="UP000694865">
    <property type="component" value="Unplaced"/>
</dbReference>
<dbReference type="SUPFAM" id="SSF50965">
    <property type="entry name" value="Galactose oxidase, central domain"/>
    <property type="match status" value="1"/>
</dbReference>
<feature type="compositionally biased region" description="Acidic residues" evidence="3">
    <location>
        <begin position="634"/>
        <end position="657"/>
    </location>
</feature>
<dbReference type="CDD" id="cd18450">
    <property type="entry name" value="BACK_KLHL10"/>
    <property type="match status" value="1"/>
</dbReference>
<gene>
    <name evidence="6" type="primary">LOC100368860</name>
</gene>
<protein>
    <submittedName>
        <fullName evidence="6">Kelch-like protein 10-like</fullName>
    </submittedName>
</protein>
<sequence length="679" mass="77106">MLSFRNQESDDRVEKKISVAACNVFRELRQNRQLCDIVIQVEGQEFPAHRNILSACSPYFRALFTNGMNETLLKTVKIPGVSIRTMDQIIDYAYTREVVITESNVVDLVVAADQFHCLGIVEKCADFLADRLSSDNCIGIRRFAQSYYIPSLEESAKQYLLKHFDTVSLNFDKDEFLELTCDELCEYISDDDLNVKLEETVFEAVIRWIDFDPENRIKHQYSLLSRIRLGLINPDYFISKVKCHKYIQDNEECKPLIIDTMKYLYDLSVHDQHYQNPLARPRVPYDVLYAVGGWSGGNPTNVVESYDTRADRWRMVDSTDNSPRAYHSVAVLNHFIYVIGGFDGNEYFNSCRCFDPVKRVWKEIAPMNTRRCYVSVTVCGRNIYAMGGFDGHTRTKSAERYTQETNQWSLIPNMNHHRSDACATALLDKVYICGGFNGQECLNTAESFDPMTDTWTNIPNMRSRRSGVGVVAYNGCVYAVGGFNGLSRLNTAERYSPMTNQWTTVQTMYVHRSNFGIAQLDEMIFVIGGFNGVTTIFNVECYDEKTNEWYDASDMTVFRSALSCAVVHGLPNRREYTWPRVSLDEDVASLSSHTVSDIGPATPRRMSAGTHRARSGNPRAAVVDQRMDSPEHSEADDEETDTGSDSGMDEDADDEDENRGPESGNDSMDNNGFALVHMA</sequence>
<dbReference type="InterPro" id="IPR011043">
    <property type="entry name" value="Gal_Oxase/kelch_b-propeller"/>
</dbReference>
<evidence type="ECO:0000256" key="1">
    <source>
        <dbReference type="ARBA" id="ARBA00022441"/>
    </source>
</evidence>
<evidence type="ECO:0000259" key="4">
    <source>
        <dbReference type="PROSITE" id="PS50097"/>
    </source>
</evidence>
<dbReference type="SMART" id="SM00225">
    <property type="entry name" value="BTB"/>
    <property type="match status" value="1"/>
</dbReference>
<evidence type="ECO:0000313" key="5">
    <source>
        <dbReference type="Proteomes" id="UP000694865"/>
    </source>
</evidence>
<dbReference type="PANTHER" id="PTHR24412:SF172">
    <property type="entry name" value="KELCH-LIKE PROTEIN 10"/>
    <property type="match status" value="1"/>
</dbReference>
<dbReference type="SMART" id="SM00875">
    <property type="entry name" value="BACK"/>
    <property type="match status" value="1"/>
</dbReference>
<dbReference type="Pfam" id="PF24681">
    <property type="entry name" value="Kelch_KLHDC2_KLHL20_DRC7"/>
    <property type="match status" value="1"/>
</dbReference>
<dbReference type="Gene3D" id="3.30.710.10">
    <property type="entry name" value="Potassium Channel Kv1.1, Chain A"/>
    <property type="match status" value="1"/>
</dbReference>
<reference evidence="6" key="1">
    <citation type="submission" date="2025-08" db="UniProtKB">
        <authorList>
            <consortium name="RefSeq"/>
        </authorList>
    </citation>
    <scope>IDENTIFICATION</scope>
    <source>
        <tissue evidence="6">Testes</tissue>
    </source>
</reference>
<dbReference type="SMART" id="SM00612">
    <property type="entry name" value="Kelch"/>
    <property type="match status" value="6"/>
</dbReference>
<feature type="domain" description="BTB" evidence="4">
    <location>
        <begin position="35"/>
        <end position="102"/>
    </location>
</feature>
<dbReference type="CDD" id="cd18240">
    <property type="entry name" value="BTB_POZ_KLHL10"/>
    <property type="match status" value="1"/>
</dbReference>
<dbReference type="Pfam" id="PF00651">
    <property type="entry name" value="BTB"/>
    <property type="match status" value="1"/>
</dbReference>
<dbReference type="PANTHER" id="PTHR24412">
    <property type="entry name" value="KELCH PROTEIN"/>
    <property type="match status" value="1"/>
</dbReference>
<dbReference type="InterPro" id="IPR006652">
    <property type="entry name" value="Kelch_1"/>
</dbReference>
<keyword evidence="2" id="KW-0677">Repeat</keyword>
<dbReference type="GeneID" id="100368860"/>
<accession>A0ABM0H0N4</accession>
<name>A0ABM0H0N4_SACKO</name>
<feature type="region of interest" description="Disordered" evidence="3">
    <location>
        <begin position="592"/>
        <end position="679"/>
    </location>
</feature>